<evidence type="ECO:0000259" key="1">
    <source>
        <dbReference type="SMART" id="SM00471"/>
    </source>
</evidence>
<organism evidence="2 3">
    <name type="scientific">Bacillus manliponensis</name>
    <dbReference type="NCBI Taxonomy" id="574376"/>
    <lineage>
        <taxon>Bacteria</taxon>
        <taxon>Bacillati</taxon>
        <taxon>Bacillota</taxon>
        <taxon>Bacilli</taxon>
        <taxon>Bacillales</taxon>
        <taxon>Bacillaceae</taxon>
        <taxon>Bacillus</taxon>
        <taxon>Bacillus cereus group</taxon>
    </lineage>
</organism>
<reference evidence="2 3" key="1">
    <citation type="submission" date="2014-06" db="EMBL/GenBank/DDBJ databases">
        <title>Draft genome sequence of Bacillus manliponensis JCM 15802 (MCCC 1A00708).</title>
        <authorList>
            <person name="Lai Q."/>
            <person name="Liu Y."/>
            <person name="Shao Z."/>
        </authorList>
    </citation>
    <scope>NUCLEOTIDE SEQUENCE [LARGE SCALE GENOMIC DNA]</scope>
    <source>
        <strain evidence="2 3">JCM 15802</strain>
    </source>
</reference>
<comment type="caution">
    <text evidence="2">The sequence shown here is derived from an EMBL/GenBank/DDBJ whole genome shotgun (WGS) entry which is preliminary data.</text>
</comment>
<dbReference type="SUPFAM" id="SSF109604">
    <property type="entry name" value="HD-domain/PDEase-like"/>
    <property type="match status" value="1"/>
</dbReference>
<dbReference type="Pfam" id="PF01966">
    <property type="entry name" value="HD"/>
    <property type="match status" value="1"/>
</dbReference>
<gene>
    <name evidence="2" type="ORF">BAMA_22970</name>
</gene>
<dbReference type="InterPro" id="IPR050135">
    <property type="entry name" value="dGTPase-like"/>
</dbReference>
<dbReference type="CDD" id="cd00077">
    <property type="entry name" value="HDc"/>
    <property type="match status" value="1"/>
</dbReference>
<keyword evidence="3" id="KW-1185">Reference proteome</keyword>
<dbReference type="PANTHER" id="PTHR11373:SF4">
    <property type="entry name" value="DEOXYNUCLEOSIDE TRIPHOSPHATE TRIPHOSPHOHYDROLASE SAMHD1"/>
    <property type="match status" value="1"/>
</dbReference>
<dbReference type="InterPro" id="IPR045509">
    <property type="entry name" value="HD_assoc_2"/>
</dbReference>
<dbReference type="GO" id="GO:0006203">
    <property type="term" value="P:dGTP catabolic process"/>
    <property type="evidence" value="ECO:0007669"/>
    <property type="project" value="TreeGrafter"/>
</dbReference>
<dbReference type="STRING" id="574376.BAMA_22970"/>
<dbReference type="PANTHER" id="PTHR11373">
    <property type="entry name" value="DEOXYNUCLEOSIDE TRIPHOSPHATE TRIPHOSPHOHYDROLASE"/>
    <property type="match status" value="1"/>
</dbReference>
<dbReference type="eggNOG" id="COG1078">
    <property type="taxonomic scope" value="Bacteria"/>
</dbReference>
<dbReference type="EMBL" id="JOTN01000008">
    <property type="protein sequence ID" value="KEK19247.1"/>
    <property type="molecule type" value="Genomic_DNA"/>
</dbReference>
<evidence type="ECO:0000313" key="2">
    <source>
        <dbReference type="EMBL" id="KEK19247.1"/>
    </source>
</evidence>
<dbReference type="OrthoDB" id="9803619at2"/>
<name>A0A073JYF4_9BACI</name>
<dbReference type="InterPro" id="IPR006674">
    <property type="entry name" value="HD_domain"/>
</dbReference>
<dbReference type="SMART" id="SM00471">
    <property type="entry name" value="HDc"/>
    <property type="match status" value="1"/>
</dbReference>
<evidence type="ECO:0000313" key="3">
    <source>
        <dbReference type="Proteomes" id="UP000027822"/>
    </source>
</evidence>
<dbReference type="Gene3D" id="1.10.3210.10">
    <property type="entry name" value="Hypothetical protein af1432"/>
    <property type="match status" value="1"/>
</dbReference>
<feature type="domain" description="HD/PDEase" evidence="1">
    <location>
        <begin position="54"/>
        <end position="255"/>
    </location>
</feature>
<accession>A0A073JYF4</accession>
<dbReference type="RefSeq" id="WP_034639037.1">
    <property type="nucleotide sequence ID" value="NZ_CBCSJC010000019.1"/>
</dbReference>
<sequence length="503" mass="57767">MIFITDKLNKSILDPIHGLIKMSDDEIKIVSHPLFNRLRKVKQNTFLYYVFPSANHTRFEHSIGVMHLASEMLLSALSNASTSRDKQEKYKIEGNGSILTYDSVSEEEFINIFLDLRIAALLHDIGHGPMSHLFDEFAPKSSAFLSMIRNDENLKFNEELANALEHLIESKKGTESHVEHEYVSYYFTAKVLTDLGFDSDRIKAILTIMNEKLNLRTIETAGYNITPFLNQIVAGAPLDCDRMDYLLRDSYFTGVKYGTYDLNRLLKSLLPFIDNESSSIRLGIKKSGLPAVENFLQARYELYIQVYFHKTNQACNTMLSCATKGLKAAGYEFVECSTPEKFIADYLNLSDEKFLDYIENATESQDKMTIHELKNRKIWKRIFEEYPKEEMMREDIKSRINNIKGVIIQSDRALEPFIGSCITENDPLKDLNGEKAVLLNKDDSGDFCISGKDDWIKDSIIFNALSSKYLVGRIYMRANTEGDKGKQNFREIKQMIQDHLINK</sequence>
<dbReference type="GO" id="GO:0008832">
    <property type="term" value="F:dGTPase activity"/>
    <property type="evidence" value="ECO:0007669"/>
    <property type="project" value="TreeGrafter"/>
</dbReference>
<dbReference type="AlphaFoldDB" id="A0A073JYF4"/>
<protein>
    <recommendedName>
        <fullName evidence="1">HD/PDEase domain-containing protein</fullName>
    </recommendedName>
</protein>
<dbReference type="Pfam" id="PF19276">
    <property type="entry name" value="HD_assoc_2"/>
    <property type="match status" value="1"/>
</dbReference>
<dbReference type="Proteomes" id="UP000027822">
    <property type="component" value="Unassembled WGS sequence"/>
</dbReference>
<proteinExistence type="predicted"/>
<dbReference type="InterPro" id="IPR003607">
    <property type="entry name" value="HD/PDEase_dom"/>
</dbReference>